<proteinExistence type="predicted"/>
<evidence type="ECO:0000313" key="2">
    <source>
        <dbReference type="Proteomes" id="UP001152024"/>
    </source>
</evidence>
<comment type="caution">
    <text evidence="1">The sequence shown here is derived from an EMBL/GenBank/DDBJ whole genome shotgun (WGS) entry which is preliminary data.</text>
</comment>
<dbReference type="Proteomes" id="UP001152024">
    <property type="component" value="Unassembled WGS sequence"/>
</dbReference>
<organism evidence="1 2">
    <name type="scientific">Fusarium equiseti</name>
    <name type="common">Fusarium scirpi</name>
    <dbReference type="NCBI Taxonomy" id="61235"/>
    <lineage>
        <taxon>Eukaryota</taxon>
        <taxon>Fungi</taxon>
        <taxon>Dikarya</taxon>
        <taxon>Ascomycota</taxon>
        <taxon>Pezizomycotina</taxon>
        <taxon>Sordariomycetes</taxon>
        <taxon>Hypocreomycetidae</taxon>
        <taxon>Hypocreales</taxon>
        <taxon>Nectriaceae</taxon>
        <taxon>Fusarium</taxon>
        <taxon>Fusarium incarnatum-equiseti species complex</taxon>
    </lineage>
</organism>
<protein>
    <submittedName>
        <fullName evidence="1">Uncharacterized protein</fullName>
    </submittedName>
</protein>
<sequence>MFDMDPLASAYMVQATKMAQELELFEPTTYIMNKKLRNSYDLTAWSLFHWQCTLSYQLMTVPVL</sequence>
<dbReference type="EMBL" id="JAOQBH010000003">
    <property type="protein sequence ID" value="KAJ4138388.1"/>
    <property type="molecule type" value="Genomic_DNA"/>
</dbReference>
<evidence type="ECO:0000313" key="1">
    <source>
        <dbReference type="EMBL" id="KAJ4138388.1"/>
    </source>
</evidence>
<reference evidence="1" key="1">
    <citation type="submission" date="2022-09" db="EMBL/GenBank/DDBJ databases">
        <title>Fusarium specimens isolated from Avocado Roots.</title>
        <authorList>
            <person name="Stajich J."/>
            <person name="Roper C."/>
            <person name="Heimlech-Rivalta G."/>
        </authorList>
    </citation>
    <scope>NUCLEOTIDE SEQUENCE</scope>
    <source>
        <strain evidence="1">CF00095</strain>
    </source>
</reference>
<name>A0ABQ8RN58_FUSEQ</name>
<keyword evidence="2" id="KW-1185">Reference proteome</keyword>
<gene>
    <name evidence="1" type="ORF">NW768_002212</name>
</gene>
<accession>A0ABQ8RN58</accession>